<dbReference type="PANTHER" id="PTHR19367">
    <property type="entry name" value="T-CELL RECEPTOR ALPHA CHAIN V REGION"/>
    <property type="match status" value="1"/>
</dbReference>
<evidence type="ECO:0000313" key="13">
    <source>
        <dbReference type="Proteomes" id="UP000002279"/>
    </source>
</evidence>
<keyword evidence="13" id="KW-1185">Reference proteome</keyword>
<dbReference type="InterPro" id="IPR003599">
    <property type="entry name" value="Ig_sub"/>
</dbReference>
<reference evidence="12" key="1">
    <citation type="submission" date="2025-08" db="UniProtKB">
        <authorList>
            <consortium name="Ensembl"/>
        </authorList>
    </citation>
    <scope>IDENTIFICATION</scope>
    <source>
        <strain evidence="12">Glennie</strain>
    </source>
</reference>
<dbReference type="SMART" id="SM00409">
    <property type="entry name" value="IG"/>
    <property type="match status" value="1"/>
</dbReference>
<keyword evidence="3" id="KW-0732">Signal</keyword>
<dbReference type="GeneTree" id="ENSGT00940000163507"/>
<evidence type="ECO:0000256" key="8">
    <source>
        <dbReference type="ARBA" id="ARBA00023170"/>
    </source>
</evidence>
<evidence type="ECO:0000256" key="4">
    <source>
        <dbReference type="ARBA" id="ARBA00022859"/>
    </source>
</evidence>
<evidence type="ECO:0000259" key="11">
    <source>
        <dbReference type="PROSITE" id="PS50835"/>
    </source>
</evidence>
<dbReference type="PROSITE" id="PS50835">
    <property type="entry name" value="IG_LIKE"/>
    <property type="match status" value="1"/>
</dbReference>
<dbReference type="GO" id="GO:0019814">
    <property type="term" value="C:immunoglobulin complex"/>
    <property type="evidence" value="ECO:0000318"/>
    <property type="project" value="GO_Central"/>
</dbReference>
<dbReference type="GO" id="GO:0002250">
    <property type="term" value="P:adaptive immune response"/>
    <property type="evidence" value="ECO:0007669"/>
    <property type="project" value="UniProtKB-KW"/>
</dbReference>
<evidence type="ECO:0000256" key="3">
    <source>
        <dbReference type="ARBA" id="ARBA00022729"/>
    </source>
</evidence>
<evidence type="ECO:0000256" key="7">
    <source>
        <dbReference type="ARBA" id="ARBA00023157"/>
    </source>
</evidence>
<comment type="subcellular location">
    <subcellularLocation>
        <location evidence="1">Cell membrane</location>
    </subcellularLocation>
</comment>
<keyword evidence="8" id="KW-0675">Receptor</keyword>
<dbReference type="SMART" id="SM00406">
    <property type="entry name" value="IGv"/>
    <property type="match status" value="1"/>
</dbReference>
<dbReference type="InterPro" id="IPR007110">
    <property type="entry name" value="Ig-like_dom"/>
</dbReference>
<dbReference type="GO" id="GO:0042101">
    <property type="term" value="C:T cell receptor complex"/>
    <property type="evidence" value="ECO:0007669"/>
    <property type="project" value="UniProtKB-KW"/>
</dbReference>
<dbReference type="Ensembl" id="ENSOANT00000052749.1">
    <property type="protein sequence ID" value="ENSOANP00000052962.1"/>
    <property type="gene ID" value="ENSOANG00000047627.1"/>
</dbReference>
<proteinExistence type="predicted"/>
<dbReference type="GO" id="GO:0006955">
    <property type="term" value="P:immune response"/>
    <property type="evidence" value="ECO:0000318"/>
    <property type="project" value="GO_Central"/>
</dbReference>
<dbReference type="PANTHER" id="PTHR19367:SF45">
    <property type="entry name" value="IG-LIKE DOMAIN-CONTAINING PROTEIN"/>
    <property type="match status" value="1"/>
</dbReference>
<evidence type="ECO:0000256" key="2">
    <source>
        <dbReference type="ARBA" id="ARBA00022475"/>
    </source>
</evidence>
<evidence type="ECO:0000256" key="10">
    <source>
        <dbReference type="ARBA" id="ARBA00043266"/>
    </source>
</evidence>
<evidence type="ECO:0000256" key="1">
    <source>
        <dbReference type="ARBA" id="ARBA00004236"/>
    </source>
</evidence>
<dbReference type="InterPro" id="IPR036179">
    <property type="entry name" value="Ig-like_dom_sf"/>
</dbReference>
<accession>A0A6I8PKS2</accession>
<keyword evidence="6" id="KW-0472">Membrane</keyword>
<dbReference type="InterPro" id="IPR013106">
    <property type="entry name" value="Ig_V-set"/>
</dbReference>
<keyword evidence="9" id="KW-0393">Immunoglobulin domain</keyword>
<keyword evidence="4" id="KW-0391">Immunity</keyword>
<keyword evidence="2" id="KW-1003">Cell membrane</keyword>
<dbReference type="Gene3D" id="2.60.40.10">
    <property type="entry name" value="Immunoglobulins"/>
    <property type="match status" value="1"/>
</dbReference>
<dbReference type="OMA" id="HCAIRAT"/>
<dbReference type="FunFam" id="2.60.40.10:FF:000878">
    <property type="entry name" value="T cell receptor alpha variable 38-1"/>
    <property type="match status" value="1"/>
</dbReference>
<keyword evidence="10" id="KW-1279">T cell receptor</keyword>
<dbReference type="InterPro" id="IPR013783">
    <property type="entry name" value="Ig-like_fold"/>
</dbReference>
<name>A0A6I8PKS2_ORNAN</name>
<dbReference type="InParanoid" id="A0A6I8PKS2"/>
<evidence type="ECO:0000256" key="5">
    <source>
        <dbReference type="ARBA" id="ARBA00023130"/>
    </source>
</evidence>
<feature type="domain" description="Ig-like" evidence="11">
    <location>
        <begin position="10"/>
        <end position="132"/>
    </location>
</feature>
<reference evidence="12" key="2">
    <citation type="submission" date="2025-09" db="UniProtKB">
        <authorList>
            <consortium name="Ensembl"/>
        </authorList>
    </citation>
    <scope>IDENTIFICATION</scope>
    <source>
        <strain evidence="12">Glennie</strain>
    </source>
</reference>
<sequence length="136" mass="15719">PDTCSLCRNPACSWVSSMAQSISQPQTAPSRKEGESVTLPCTYSTGYSSYYLYWYKQLPTGEMTYLIHQYSENRNDARKDRFSVNFQKEKKSIRLTIARLELGDSAVYFCALSEPTMKDWQEEPYKNPRSLSPYHS</sequence>
<dbReference type="SUPFAM" id="SSF48726">
    <property type="entry name" value="Immunoglobulin"/>
    <property type="match status" value="1"/>
</dbReference>
<evidence type="ECO:0000256" key="6">
    <source>
        <dbReference type="ARBA" id="ARBA00023136"/>
    </source>
</evidence>
<evidence type="ECO:0000313" key="12">
    <source>
        <dbReference type="Ensembl" id="ENSOANP00000052962.1"/>
    </source>
</evidence>
<keyword evidence="5" id="KW-1064">Adaptive immunity</keyword>
<organism evidence="12 13">
    <name type="scientific">Ornithorhynchus anatinus</name>
    <name type="common">Duckbill platypus</name>
    <dbReference type="NCBI Taxonomy" id="9258"/>
    <lineage>
        <taxon>Eukaryota</taxon>
        <taxon>Metazoa</taxon>
        <taxon>Chordata</taxon>
        <taxon>Craniata</taxon>
        <taxon>Vertebrata</taxon>
        <taxon>Euteleostomi</taxon>
        <taxon>Mammalia</taxon>
        <taxon>Monotremata</taxon>
        <taxon>Ornithorhynchidae</taxon>
        <taxon>Ornithorhynchus</taxon>
    </lineage>
</organism>
<protein>
    <recommendedName>
        <fullName evidence="11">Ig-like domain-containing protein</fullName>
    </recommendedName>
</protein>
<keyword evidence="7" id="KW-1015">Disulfide bond</keyword>
<evidence type="ECO:0000256" key="9">
    <source>
        <dbReference type="ARBA" id="ARBA00023319"/>
    </source>
</evidence>
<dbReference type="Proteomes" id="UP000002279">
    <property type="component" value="Unplaced"/>
</dbReference>
<dbReference type="Pfam" id="PF07686">
    <property type="entry name" value="V-set"/>
    <property type="match status" value="1"/>
</dbReference>
<dbReference type="InterPro" id="IPR051287">
    <property type="entry name" value="TCR_variable_region"/>
</dbReference>
<dbReference type="AlphaFoldDB" id="A0A6I8PKS2"/>
<dbReference type="FunCoup" id="A0A6I8PKS2">
    <property type="interactions" value="190"/>
</dbReference>